<dbReference type="Pfam" id="PF00248">
    <property type="entry name" value="Aldo_ket_red"/>
    <property type="match status" value="1"/>
</dbReference>
<sequence length="298" mass="34028">MTPRTLPFTDLNLAPVILGMMRLCEQPELANTQALSHWLMQRLEEGFTTFDHADIYGSNEVERRFGEVLKSQPQLRQQMQLISKCGIRHQWQAPSDRVKHYNNEAGYILDSVDGILQRLGCEQLDLLLLHRPDPLQQPEEVAQAFTQLLQQGKVRYFGVSNYLPAQFELLQQALPMPLVTNQIEFSLLARAPLDNGQLSQMQLRGITPMYWSPLGGAQLFKQPEHPLLQSLTRMAKELGCTLDAVALAWVMHHPAAGLPLVGSFKEERLQGYRQACELRLSRLDWYELWEKAQGEEVA</sequence>
<reference evidence="2 3" key="1">
    <citation type="submission" date="2024-09" db="EMBL/GenBank/DDBJ databases">
        <authorList>
            <person name="Sun Q."/>
            <person name="Mori K."/>
        </authorList>
    </citation>
    <scope>NUCLEOTIDE SEQUENCE [LARGE SCALE GENOMIC DNA]</scope>
    <source>
        <strain evidence="2 3">ATCC 51285</strain>
    </source>
</reference>
<dbReference type="Gene3D" id="3.20.20.100">
    <property type="entry name" value="NADP-dependent oxidoreductase domain"/>
    <property type="match status" value="1"/>
</dbReference>
<name>A0ABV5ZCE5_9GAMM</name>
<dbReference type="PANTHER" id="PTHR43364:SF1">
    <property type="entry name" value="OXIDOREDUCTASE YDHF"/>
    <property type="match status" value="1"/>
</dbReference>
<gene>
    <name evidence="2" type="ORF">ACFFLH_11070</name>
</gene>
<feature type="domain" description="NADP-dependent oxidoreductase" evidence="1">
    <location>
        <begin position="16"/>
        <end position="288"/>
    </location>
</feature>
<dbReference type="GO" id="GO:0016491">
    <property type="term" value="F:oxidoreductase activity"/>
    <property type="evidence" value="ECO:0007669"/>
    <property type="project" value="UniProtKB-KW"/>
</dbReference>
<comment type="caution">
    <text evidence="2">The sequence shown here is derived from an EMBL/GenBank/DDBJ whole genome shotgun (WGS) entry which is preliminary data.</text>
</comment>
<dbReference type="PANTHER" id="PTHR43364">
    <property type="entry name" value="NADH-SPECIFIC METHYLGLYOXAL REDUCTASE-RELATED"/>
    <property type="match status" value="1"/>
</dbReference>
<proteinExistence type="predicted"/>
<evidence type="ECO:0000313" key="2">
    <source>
        <dbReference type="EMBL" id="MFB9886957.1"/>
    </source>
</evidence>
<dbReference type="InterPro" id="IPR036812">
    <property type="entry name" value="NAD(P)_OxRdtase_dom_sf"/>
</dbReference>
<evidence type="ECO:0000313" key="3">
    <source>
        <dbReference type="Proteomes" id="UP001589628"/>
    </source>
</evidence>
<dbReference type="SUPFAM" id="SSF51430">
    <property type="entry name" value="NAD(P)-linked oxidoreductase"/>
    <property type="match status" value="1"/>
</dbReference>
<dbReference type="Proteomes" id="UP001589628">
    <property type="component" value="Unassembled WGS sequence"/>
</dbReference>
<dbReference type="InterPro" id="IPR023210">
    <property type="entry name" value="NADP_OxRdtase_dom"/>
</dbReference>
<accession>A0ABV5ZCE5</accession>
<dbReference type="RefSeq" id="WP_027312219.1">
    <property type="nucleotide sequence ID" value="NZ_JBHLZN010000003.1"/>
</dbReference>
<protein>
    <submittedName>
        <fullName evidence="2">Aldo/keto reductase family oxidoreductase</fullName>
        <ecNumber evidence="2">1.-.-.-</ecNumber>
    </submittedName>
</protein>
<dbReference type="EC" id="1.-.-.-" evidence="2"/>
<evidence type="ECO:0000259" key="1">
    <source>
        <dbReference type="Pfam" id="PF00248"/>
    </source>
</evidence>
<keyword evidence="3" id="KW-1185">Reference proteome</keyword>
<keyword evidence="2" id="KW-0560">Oxidoreductase</keyword>
<dbReference type="InterPro" id="IPR050523">
    <property type="entry name" value="AKR_Detox_Biosynth"/>
</dbReference>
<dbReference type="EMBL" id="JBHLZN010000003">
    <property type="protein sequence ID" value="MFB9886957.1"/>
    <property type="molecule type" value="Genomic_DNA"/>
</dbReference>
<organism evidence="2 3">
    <name type="scientific">Balneatrix alpica</name>
    <dbReference type="NCBI Taxonomy" id="75684"/>
    <lineage>
        <taxon>Bacteria</taxon>
        <taxon>Pseudomonadati</taxon>
        <taxon>Pseudomonadota</taxon>
        <taxon>Gammaproteobacteria</taxon>
        <taxon>Oceanospirillales</taxon>
        <taxon>Balneatrichaceae</taxon>
        <taxon>Balneatrix</taxon>
    </lineage>
</organism>
<dbReference type="CDD" id="cd19092">
    <property type="entry name" value="AKR_BsYcsN_EcYdhF-like"/>
    <property type="match status" value="1"/>
</dbReference>